<dbReference type="Proteomes" id="UP000243686">
    <property type="component" value="Unassembled WGS sequence"/>
</dbReference>
<dbReference type="Gene3D" id="2.60.120.10">
    <property type="entry name" value="Jelly Rolls"/>
    <property type="match status" value="1"/>
</dbReference>
<evidence type="ECO:0000313" key="2">
    <source>
        <dbReference type="EMBL" id="OON17685.1"/>
    </source>
</evidence>
<dbReference type="PANTHER" id="PTHR10217:SF435">
    <property type="entry name" value="POTASSIUM VOLTAGE-GATED CHANNEL PROTEIN EAG"/>
    <property type="match status" value="1"/>
</dbReference>
<proteinExistence type="predicted"/>
<dbReference type="InterPro" id="IPR050818">
    <property type="entry name" value="KCNH_animal-type"/>
</dbReference>
<dbReference type="GO" id="GO:0042391">
    <property type="term" value="P:regulation of membrane potential"/>
    <property type="evidence" value="ECO:0007669"/>
    <property type="project" value="TreeGrafter"/>
</dbReference>
<evidence type="ECO:0000313" key="3">
    <source>
        <dbReference type="Proteomes" id="UP000243686"/>
    </source>
</evidence>
<protein>
    <recommendedName>
        <fullName evidence="1">Cyclic nucleotide-binding domain-containing protein</fullName>
    </recommendedName>
</protein>
<dbReference type="CDD" id="cd00038">
    <property type="entry name" value="CAP_ED"/>
    <property type="match status" value="1"/>
</dbReference>
<gene>
    <name evidence="2" type="ORF">X801_06474</name>
</gene>
<dbReference type="AlphaFoldDB" id="A0A1S8WTK2"/>
<name>A0A1S8WTK2_OPIVI</name>
<dbReference type="InterPro" id="IPR014710">
    <property type="entry name" value="RmlC-like_jellyroll"/>
</dbReference>
<accession>A0A1S8WTK2</accession>
<reference evidence="2 3" key="1">
    <citation type="submission" date="2015-03" db="EMBL/GenBank/DDBJ databases">
        <title>Draft genome of the nematode, Opisthorchis viverrini.</title>
        <authorList>
            <person name="Mitreva M."/>
        </authorList>
    </citation>
    <scope>NUCLEOTIDE SEQUENCE [LARGE SCALE GENOMIC DNA]</scope>
    <source>
        <strain evidence="2">Khon Kaen</strain>
    </source>
</reference>
<dbReference type="GO" id="GO:0005249">
    <property type="term" value="F:voltage-gated potassium channel activity"/>
    <property type="evidence" value="ECO:0007669"/>
    <property type="project" value="TreeGrafter"/>
</dbReference>
<dbReference type="InterPro" id="IPR018490">
    <property type="entry name" value="cNMP-bd_dom_sf"/>
</dbReference>
<organism evidence="2 3">
    <name type="scientific">Opisthorchis viverrini</name>
    <name type="common">Southeast Asian liver fluke</name>
    <dbReference type="NCBI Taxonomy" id="6198"/>
    <lineage>
        <taxon>Eukaryota</taxon>
        <taxon>Metazoa</taxon>
        <taxon>Spiralia</taxon>
        <taxon>Lophotrochozoa</taxon>
        <taxon>Platyhelminthes</taxon>
        <taxon>Trematoda</taxon>
        <taxon>Digenea</taxon>
        <taxon>Opisthorchiida</taxon>
        <taxon>Opisthorchiata</taxon>
        <taxon>Opisthorchiidae</taxon>
        <taxon>Opisthorchis</taxon>
    </lineage>
</organism>
<dbReference type="SUPFAM" id="SSF51206">
    <property type="entry name" value="cAMP-binding domain-like"/>
    <property type="match status" value="1"/>
</dbReference>
<keyword evidence="3" id="KW-1185">Reference proteome</keyword>
<feature type="domain" description="Cyclic nucleotide-binding" evidence="1">
    <location>
        <begin position="46"/>
        <end position="107"/>
    </location>
</feature>
<dbReference type="PANTHER" id="PTHR10217">
    <property type="entry name" value="VOLTAGE AND LIGAND GATED POTASSIUM CHANNEL"/>
    <property type="match status" value="1"/>
</dbReference>
<dbReference type="InterPro" id="IPR000595">
    <property type="entry name" value="cNMP-bd_dom"/>
</dbReference>
<dbReference type="PROSITE" id="PS50042">
    <property type="entry name" value="CNMP_BINDING_3"/>
    <property type="match status" value="1"/>
</dbReference>
<evidence type="ECO:0000259" key="1">
    <source>
        <dbReference type="PROSITE" id="PS50042"/>
    </source>
</evidence>
<sequence>MIEVAAYSFYSLRLNLGDEVLNHCPKDMKADLCIHLYRAVFSEHPAFRLASESCLRALAVSFTAQHTAPGDLIFHQGESIDQLCFVISGSLEVIQDDEVVAILSESSGVISNFSWVRQD</sequence>
<dbReference type="EMBL" id="KV895030">
    <property type="protein sequence ID" value="OON17685.1"/>
    <property type="molecule type" value="Genomic_DNA"/>
</dbReference>
<dbReference type="GO" id="GO:0008076">
    <property type="term" value="C:voltage-gated potassium channel complex"/>
    <property type="evidence" value="ECO:0007669"/>
    <property type="project" value="TreeGrafter"/>
</dbReference>